<evidence type="ECO:0000256" key="4">
    <source>
        <dbReference type="SAM" id="MobiDB-lite"/>
    </source>
</evidence>
<dbReference type="Gene3D" id="1.25.40.20">
    <property type="entry name" value="Ankyrin repeat-containing domain"/>
    <property type="match status" value="3"/>
</dbReference>
<proteinExistence type="predicted"/>
<name>A8P0X3_COPC7</name>
<dbReference type="SMART" id="SM00248">
    <property type="entry name" value="ANK"/>
    <property type="match status" value="8"/>
</dbReference>
<feature type="repeat" description="ANK" evidence="3">
    <location>
        <begin position="695"/>
        <end position="728"/>
    </location>
</feature>
<evidence type="ECO:0000313" key="7">
    <source>
        <dbReference type="Proteomes" id="UP000001861"/>
    </source>
</evidence>
<evidence type="ECO:0000259" key="5">
    <source>
        <dbReference type="Pfam" id="PF22939"/>
    </source>
</evidence>
<keyword evidence="7" id="KW-1185">Reference proteome</keyword>
<dbReference type="Proteomes" id="UP000001861">
    <property type="component" value="Unassembled WGS sequence"/>
</dbReference>
<dbReference type="PANTHER" id="PTHR24166">
    <property type="entry name" value="ROLLING PEBBLES, ISOFORM B"/>
    <property type="match status" value="1"/>
</dbReference>
<dbReference type="Pfam" id="PF12796">
    <property type="entry name" value="Ank_2"/>
    <property type="match status" value="2"/>
</dbReference>
<feature type="region of interest" description="Disordered" evidence="4">
    <location>
        <begin position="458"/>
        <end position="480"/>
    </location>
</feature>
<dbReference type="OrthoDB" id="194358at2759"/>
<evidence type="ECO:0000256" key="2">
    <source>
        <dbReference type="ARBA" id="ARBA00023043"/>
    </source>
</evidence>
<dbReference type="KEGG" id="cci:CC1G_09539"/>
<dbReference type="Pfam" id="PF22939">
    <property type="entry name" value="WHD_GPIID"/>
    <property type="match status" value="1"/>
</dbReference>
<accession>A8P0X3</accession>
<feature type="repeat" description="ANK" evidence="3">
    <location>
        <begin position="525"/>
        <end position="558"/>
    </location>
</feature>
<dbReference type="OMA" id="APDERCH"/>
<feature type="repeat" description="ANK" evidence="3">
    <location>
        <begin position="661"/>
        <end position="694"/>
    </location>
</feature>
<dbReference type="EMBL" id="AACS02000006">
    <property type="protein sequence ID" value="EAU83870.2"/>
    <property type="molecule type" value="Genomic_DNA"/>
</dbReference>
<dbReference type="InterPro" id="IPR002110">
    <property type="entry name" value="Ankyrin_rpt"/>
</dbReference>
<sequence length="786" mass="85454">MSSPSEGPSRSNATRMEVMANDASSLAAHAASDIGPKFSLGKGNTVSGGTMIAGDYISTTNIQNIYPNAEPTDSPEARDALISDITSWFDLKSNSRAIHNDVKKKRDCLEGHFHRIYYVVDGVDEVNNNNRFDLIQVFKRLQGNIIFASRPLEHLQTELEGARYLTFLAQDEDLRLLIEDRLRRYPGLCRILKRDNYREEATRKIADKAAGMFLHAALQIEALRTCLSPAAIEAKLEEFPAGIEGMYANSISRIESQDPELVRIAKQMLFWLVFSRGPLSLRDLQAALAVNPETHSIEEAFMPDEQSIIDLCCGLVEFNAESNVVRLVHFTAKDALEPMLRKDNPQPHLFISKVLAQRMVDHNIPHFAIAEHEDFDALIEQKPLLGYAYRHWGTHILECGDSPEANHIPMGFLRRCTSFPCKLYGPGSALDLLQPLHVAAHYALPIYLEHTFVGDGDPDVHPMPNTASSQGASQPAGQHTESATINEGTMLFSTALIIASALGHLDFVKQLLQIQSVDVNANDKEGVSALHLASVLGHREIVQELLQVPDIDVNGTDNDGWTALILASQNGHDGVVSQLLRVPGIEVNAATAEGVTALIQASQNGHDGVVSLLLRVPSIQVNATTNIGVTALMLASQNGHDGVVSQLLQVPGIKVNAATTDGGTALMLASQNGHDGVVTQLLRVHGIEVNGADNNGWTALMLASHNGHDGVVTQLLQFLGIDVDVANSAGATALSAAQEQGHTSVVELLTNFTCNRSNPVGTTQREKRRLHSPPSDSETPPKRTRL</sequence>
<dbReference type="HOGENOM" id="CLU_000288_34_23_1"/>
<feature type="compositionally biased region" description="Polar residues" evidence="4">
    <location>
        <begin position="465"/>
        <end position="480"/>
    </location>
</feature>
<organism evidence="6 7">
    <name type="scientific">Coprinopsis cinerea (strain Okayama-7 / 130 / ATCC MYA-4618 / FGSC 9003)</name>
    <name type="common">Inky cap fungus</name>
    <name type="synonym">Hormographiella aspergillata</name>
    <dbReference type="NCBI Taxonomy" id="240176"/>
    <lineage>
        <taxon>Eukaryota</taxon>
        <taxon>Fungi</taxon>
        <taxon>Dikarya</taxon>
        <taxon>Basidiomycota</taxon>
        <taxon>Agaricomycotina</taxon>
        <taxon>Agaricomycetes</taxon>
        <taxon>Agaricomycetidae</taxon>
        <taxon>Agaricales</taxon>
        <taxon>Agaricineae</taxon>
        <taxon>Psathyrellaceae</taxon>
        <taxon>Coprinopsis</taxon>
    </lineage>
</organism>
<dbReference type="eggNOG" id="KOG0504">
    <property type="taxonomic scope" value="Eukaryota"/>
</dbReference>
<keyword evidence="1" id="KW-0677">Repeat</keyword>
<feature type="region of interest" description="Disordered" evidence="4">
    <location>
        <begin position="755"/>
        <end position="786"/>
    </location>
</feature>
<dbReference type="AlphaFoldDB" id="A8P0X3"/>
<dbReference type="PROSITE" id="PS50088">
    <property type="entry name" value="ANK_REPEAT"/>
    <property type="match status" value="3"/>
</dbReference>
<gene>
    <name evidence="6" type="ORF">CC1G_09539</name>
</gene>
<dbReference type="InterPro" id="IPR036770">
    <property type="entry name" value="Ankyrin_rpt-contain_sf"/>
</dbReference>
<dbReference type="SUPFAM" id="SSF48403">
    <property type="entry name" value="Ankyrin repeat"/>
    <property type="match status" value="1"/>
</dbReference>
<evidence type="ECO:0000313" key="6">
    <source>
        <dbReference type="EMBL" id="EAU83870.2"/>
    </source>
</evidence>
<evidence type="ECO:0000256" key="1">
    <source>
        <dbReference type="ARBA" id="ARBA00022737"/>
    </source>
</evidence>
<dbReference type="VEuPathDB" id="FungiDB:CC1G_09539"/>
<dbReference type="GeneID" id="6014553"/>
<dbReference type="InterPro" id="IPR054471">
    <property type="entry name" value="GPIID_WHD"/>
</dbReference>
<keyword evidence="2 3" id="KW-0040">ANK repeat</keyword>
<dbReference type="InParanoid" id="A8P0X3"/>
<reference evidence="6 7" key="1">
    <citation type="journal article" date="2010" name="Proc. Natl. Acad. Sci. U.S.A.">
        <title>Insights into evolution of multicellular fungi from the assembled chromosomes of the mushroom Coprinopsis cinerea (Coprinus cinereus).</title>
        <authorList>
            <person name="Stajich J.E."/>
            <person name="Wilke S.K."/>
            <person name="Ahren D."/>
            <person name="Au C.H."/>
            <person name="Birren B.W."/>
            <person name="Borodovsky M."/>
            <person name="Burns C."/>
            <person name="Canback B."/>
            <person name="Casselton L.A."/>
            <person name="Cheng C.K."/>
            <person name="Deng J."/>
            <person name="Dietrich F.S."/>
            <person name="Fargo D.C."/>
            <person name="Farman M.L."/>
            <person name="Gathman A.C."/>
            <person name="Goldberg J."/>
            <person name="Guigo R."/>
            <person name="Hoegger P.J."/>
            <person name="Hooker J.B."/>
            <person name="Huggins A."/>
            <person name="James T.Y."/>
            <person name="Kamada T."/>
            <person name="Kilaru S."/>
            <person name="Kodira C."/>
            <person name="Kues U."/>
            <person name="Kupfer D."/>
            <person name="Kwan H.S."/>
            <person name="Lomsadze A."/>
            <person name="Li W."/>
            <person name="Lilly W.W."/>
            <person name="Ma L.J."/>
            <person name="Mackey A.J."/>
            <person name="Manning G."/>
            <person name="Martin F."/>
            <person name="Muraguchi H."/>
            <person name="Natvig D.O."/>
            <person name="Palmerini H."/>
            <person name="Ramesh M.A."/>
            <person name="Rehmeyer C.J."/>
            <person name="Roe B.A."/>
            <person name="Shenoy N."/>
            <person name="Stanke M."/>
            <person name="Ter-Hovhannisyan V."/>
            <person name="Tunlid A."/>
            <person name="Velagapudi R."/>
            <person name="Vision T.J."/>
            <person name="Zeng Q."/>
            <person name="Zolan M.E."/>
            <person name="Pukkila P.J."/>
        </authorList>
    </citation>
    <scope>NUCLEOTIDE SEQUENCE [LARGE SCALE GENOMIC DNA]</scope>
    <source>
        <strain evidence="7">Okayama-7 / 130 / ATCC MYA-4618 / FGSC 9003</strain>
    </source>
</reference>
<dbReference type="InterPro" id="IPR050889">
    <property type="entry name" value="Dendritic_Spine_Reg/Scaffold"/>
</dbReference>
<feature type="domain" description="GPI inositol-deacylase winged helix" evidence="5">
    <location>
        <begin position="263"/>
        <end position="336"/>
    </location>
</feature>
<dbReference type="PANTHER" id="PTHR24166:SF48">
    <property type="entry name" value="PROTEIN VAPYRIN"/>
    <property type="match status" value="1"/>
</dbReference>
<dbReference type="PROSITE" id="PS50297">
    <property type="entry name" value="ANK_REP_REGION"/>
    <property type="match status" value="2"/>
</dbReference>
<comment type="caution">
    <text evidence="6">The sequence shown here is derived from an EMBL/GenBank/DDBJ whole genome shotgun (WGS) entry which is preliminary data.</text>
</comment>
<dbReference type="RefSeq" id="XP_001837988.2">
    <property type="nucleotide sequence ID" value="XM_001837936.2"/>
</dbReference>
<evidence type="ECO:0000256" key="3">
    <source>
        <dbReference type="PROSITE-ProRule" id="PRU00023"/>
    </source>
</evidence>
<protein>
    <submittedName>
        <fullName evidence="6">Ankyrin repeat domain-containing protein 29</fullName>
    </submittedName>
</protein>